<sequence>MRISAGTPGWYDACTRDERADTVVLAASRWRWSVVWSGVAAVGVVLAVCGLVSGVLPVAWPVTAVPRAALGVALAALLIDLAVLVPNCVAWLRVEQVFSGRAPDEVVRPFRWMRWVPTSLVSLFGTVAMLIAGVHPLAVLGEHGLGGLSFLDWLTAVVAVLCVLCGLSTMWLKVILRPVRTGP</sequence>
<dbReference type="Proteomes" id="UP000570678">
    <property type="component" value="Unassembled WGS sequence"/>
</dbReference>
<keyword evidence="1" id="KW-0812">Transmembrane</keyword>
<comment type="caution">
    <text evidence="2">The sequence shown here is derived from an EMBL/GenBank/DDBJ whole genome shotgun (WGS) entry which is preliminary data.</text>
</comment>
<evidence type="ECO:0000313" key="3">
    <source>
        <dbReference type="Proteomes" id="UP000570678"/>
    </source>
</evidence>
<keyword evidence="1" id="KW-1133">Transmembrane helix</keyword>
<feature type="transmembrane region" description="Helical" evidence="1">
    <location>
        <begin position="34"/>
        <end position="56"/>
    </location>
</feature>
<dbReference type="RefSeq" id="WP_062978673.1">
    <property type="nucleotide sequence ID" value="NZ_JAAXOT010000011.1"/>
</dbReference>
<dbReference type="EMBL" id="JAAXOT010000011">
    <property type="protein sequence ID" value="NKY58699.1"/>
    <property type="molecule type" value="Genomic_DNA"/>
</dbReference>
<accession>A0A846YP33</accession>
<feature type="transmembrane region" description="Helical" evidence="1">
    <location>
        <begin position="115"/>
        <end position="138"/>
    </location>
</feature>
<proteinExistence type="predicted"/>
<reference evidence="2 3" key="1">
    <citation type="submission" date="2020-04" db="EMBL/GenBank/DDBJ databases">
        <title>MicrobeNet Type strains.</title>
        <authorList>
            <person name="Nicholson A.C."/>
        </authorList>
    </citation>
    <scope>NUCLEOTIDE SEQUENCE [LARGE SCALE GENOMIC DNA]</scope>
    <source>
        <strain evidence="2 3">JCM 3332</strain>
    </source>
</reference>
<dbReference type="AlphaFoldDB" id="A0A846YP33"/>
<protein>
    <submittedName>
        <fullName evidence="2">Uncharacterized protein</fullName>
    </submittedName>
</protein>
<evidence type="ECO:0000313" key="2">
    <source>
        <dbReference type="EMBL" id="NKY58699.1"/>
    </source>
</evidence>
<keyword evidence="1" id="KW-0472">Membrane</keyword>
<feature type="transmembrane region" description="Helical" evidence="1">
    <location>
        <begin position="150"/>
        <end position="172"/>
    </location>
</feature>
<organism evidence="2 3">
    <name type="scientific">Nocardia flavorosea</name>
    <dbReference type="NCBI Taxonomy" id="53429"/>
    <lineage>
        <taxon>Bacteria</taxon>
        <taxon>Bacillati</taxon>
        <taxon>Actinomycetota</taxon>
        <taxon>Actinomycetes</taxon>
        <taxon>Mycobacteriales</taxon>
        <taxon>Nocardiaceae</taxon>
        <taxon>Nocardia</taxon>
    </lineage>
</organism>
<keyword evidence="3" id="KW-1185">Reference proteome</keyword>
<name>A0A846YP33_9NOCA</name>
<feature type="transmembrane region" description="Helical" evidence="1">
    <location>
        <begin position="68"/>
        <end position="94"/>
    </location>
</feature>
<evidence type="ECO:0000256" key="1">
    <source>
        <dbReference type="SAM" id="Phobius"/>
    </source>
</evidence>
<gene>
    <name evidence="2" type="ORF">HGA15_21630</name>
</gene>